<keyword evidence="2" id="KW-1185">Reference proteome</keyword>
<dbReference type="Proteomes" id="UP000773850">
    <property type="component" value="Unassembled WGS sequence"/>
</dbReference>
<proteinExistence type="predicted"/>
<dbReference type="EMBL" id="LUCS01000042">
    <property type="protein sequence ID" value="KAF6509304.1"/>
    <property type="molecule type" value="Genomic_DNA"/>
</dbReference>
<name>A0ABQ7HAS4_GEOSE</name>
<evidence type="ECO:0000313" key="1">
    <source>
        <dbReference type="EMBL" id="KAF6509304.1"/>
    </source>
</evidence>
<comment type="caution">
    <text evidence="1">The sequence shown here is derived from an EMBL/GenBank/DDBJ whole genome shotgun (WGS) entry which is preliminary data.</text>
</comment>
<protein>
    <submittedName>
        <fullName evidence="1">Uncharacterized protein</fullName>
    </submittedName>
</protein>
<sequence>MDEVIEEYMECDCGKEVLLTRDIVFPIFEINPDYKEYVKKNKSKKKKKITFY</sequence>
<accession>A0ABQ7HAS4</accession>
<gene>
    <name evidence="1" type="ORF">GS8_3356</name>
</gene>
<evidence type="ECO:0000313" key="2">
    <source>
        <dbReference type="Proteomes" id="UP000773850"/>
    </source>
</evidence>
<reference evidence="1 2" key="1">
    <citation type="submission" date="2016-03" db="EMBL/GenBank/DDBJ databases">
        <title>Spore heat resistance.</title>
        <authorList>
            <person name="Boekhorst J."/>
            <person name="Berendsen E.M."/>
            <person name="Wells-Bennik M.H."/>
            <person name="Kuipers O.P."/>
        </authorList>
    </citation>
    <scope>NUCLEOTIDE SEQUENCE [LARGE SCALE GENOMIC DNA]</scope>
    <source>
        <strain evidence="1 2">GS8</strain>
    </source>
</reference>
<organism evidence="1 2">
    <name type="scientific">Geobacillus stearothermophilus</name>
    <name type="common">Bacillus stearothermophilus</name>
    <dbReference type="NCBI Taxonomy" id="1422"/>
    <lineage>
        <taxon>Bacteria</taxon>
        <taxon>Bacillati</taxon>
        <taxon>Bacillota</taxon>
        <taxon>Bacilli</taxon>
        <taxon>Bacillales</taxon>
        <taxon>Anoxybacillaceae</taxon>
        <taxon>Geobacillus</taxon>
    </lineage>
</organism>